<evidence type="ECO:0000256" key="7">
    <source>
        <dbReference type="ARBA" id="ARBA00023152"/>
    </source>
</evidence>
<evidence type="ECO:0000256" key="3">
    <source>
        <dbReference type="ARBA" id="ARBA00004939"/>
    </source>
</evidence>
<dbReference type="NCBIfam" id="TIGR00419">
    <property type="entry name" value="tim"/>
    <property type="match status" value="1"/>
</dbReference>
<feature type="active site" description="Electrophile" evidence="9">
    <location>
        <position position="96"/>
    </location>
</feature>
<dbReference type="EC" id="5.3.1.1" evidence="9 10"/>
<dbReference type="FunFam" id="3.20.20.70:FF:000016">
    <property type="entry name" value="Triosephosphate isomerase"/>
    <property type="match status" value="1"/>
</dbReference>
<reference evidence="11 12" key="1">
    <citation type="submission" date="2019-06" db="EMBL/GenBank/DDBJ databases">
        <title>Pac Bio to generate improved reference genome sequences for organisms with transposon mutant libraries (support for FEBA project).</title>
        <authorList>
            <person name="Blow M."/>
        </authorList>
    </citation>
    <scope>NUCLEOTIDE SEQUENCE [LARGE SCALE GENOMIC DNA]</scope>
    <source>
        <strain evidence="11 12">USDA 1844</strain>
    </source>
</reference>
<dbReference type="InterPro" id="IPR035990">
    <property type="entry name" value="TIM_sf"/>
</dbReference>
<dbReference type="PROSITE" id="PS00171">
    <property type="entry name" value="TIM_1"/>
    <property type="match status" value="1"/>
</dbReference>
<dbReference type="HAMAP" id="MF_00147_B">
    <property type="entry name" value="TIM_B"/>
    <property type="match status" value="1"/>
</dbReference>
<comment type="caution">
    <text evidence="11">The sequence shown here is derived from an EMBL/GenBank/DDBJ whole genome shotgun (WGS) entry which is preliminary data.</text>
</comment>
<keyword evidence="8 9" id="KW-0413">Isomerase</keyword>
<feature type="binding site" evidence="9">
    <location>
        <position position="172"/>
    </location>
    <ligand>
        <name>substrate</name>
    </ligand>
</feature>
<protein>
    <recommendedName>
        <fullName evidence="9 10">Triosephosphate isomerase</fullName>
        <shortName evidence="9">TIM</shortName>
        <shortName evidence="9">TPI</shortName>
        <ecNumber evidence="9 10">5.3.1.1</ecNumber>
    </recommendedName>
    <alternativeName>
        <fullName evidence="9">Triose-phosphate isomerase</fullName>
    </alternativeName>
</protein>
<comment type="function">
    <text evidence="9">Involved in the gluconeogenesis. Catalyzes stereospecifically the conversion of dihydroxyacetone phosphate (DHAP) to D-glyceraldehyde-3-phosphate (G3P).</text>
</comment>
<comment type="similarity">
    <text evidence="4 9 10">Belongs to the triosephosphate isomerase family.</text>
</comment>
<evidence type="ECO:0000313" key="11">
    <source>
        <dbReference type="EMBL" id="TVZ66193.1"/>
    </source>
</evidence>
<dbReference type="InterPro" id="IPR020861">
    <property type="entry name" value="Triosephosphate_isomerase_AS"/>
</dbReference>
<dbReference type="UniPathway" id="UPA01066"/>
<comment type="catalytic activity">
    <reaction evidence="9 10">
        <text>D-glyceraldehyde 3-phosphate = dihydroxyacetone phosphate</text>
        <dbReference type="Rhea" id="RHEA:18585"/>
        <dbReference type="ChEBI" id="CHEBI:57642"/>
        <dbReference type="ChEBI" id="CHEBI:59776"/>
        <dbReference type="EC" id="5.3.1.1"/>
    </reaction>
</comment>
<dbReference type="PANTHER" id="PTHR21139:SF42">
    <property type="entry name" value="TRIOSEPHOSPHATE ISOMERASE"/>
    <property type="match status" value="1"/>
</dbReference>
<comment type="pathway">
    <text evidence="9 10">Carbohydrate biosynthesis; gluconeogenesis.</text>
</comment>
<feature type="active site" description="Proton acceptor" evidence="9">
    <location>
        <position position="166"/>
    </location>
</feature>
<dbReference type="EMBL" id="VISO01000003">
    <property type="protein sequence ID" value="TVZ66193.1"/>
    <property type="molecule type" value="Genomic_DNA"/>
</dbReference>
<dbReference type="InterPro" id="IPR000652">
    <property type="entry name" value="Triosephosphate_isomerase"/>
</dbReference>
<comment type="catalytic activity">
    <reaction evidence="1">
        <text>L-erythrulose 1-phosphate = D-erythrulose 4-phosphate</text>
        <dbReference type="Rhea" id="RHEA:49588"/>
        <dbReference type="ChEBI" id="CHEBI:58002"/>
        <dbReference type="ChEBI" id="CHEBI:90796"/>
        <dbReference type="EC" id="5.3.1.33"/>
    </reaction>
</comment>
<dbReference type="PROSITE" id="PS51440">
    <property type="entry name" value="TIM_2"/>
    <property type="match status" value="1"/>
</dbReference>
<organism evidence="11 12">
    <name type="scientific">Rhizobium mongolense USDA 1844</name>
    <dbReference type="NCBI Taxonomy" id="1079460"/>
    <lineage>
        <taxon>Bacteria</taxon>
        <taxon>Pseudomonadati</taxon>
        <taxon>Pseudomonadota</taxon>
        <taxon>Alphaproteobacteria</taxon>
        <taxon>Hyphomicrobiales</taxon>
        <taxon>Rhizobiaceae</taxon>
        <taxon>Rhizobium/Agrobacterium group</taxon>
        <taxon>Rhizobium</taxon>
    </lineage>
</organism>
<dbReference type="PANTHER" id="PTHR21139">
    <property type="entry name" value="TRIOSEPHOSPHATE ISOMERASE"/>
    <property type="match status" value="1"/>
</dbReference>
<dbReference type="CDD" id="cd00311">
    <property type="entry name" value="TIM"/>
    <property type="match status" value="1"/>
</dbReference>
<keyword evidence="5 9" id="KW-0312">Gluconeogenesis</keyword>
<dbReference type="AlphaFoldDB" id="A0A559SV23"/>
<accession>A0A559SV23</accession>
<dbReference type="GO" id="GO:0006094">
    <property type="term" value="P:gluconeogenesis"/>
    <property type="evidence" value="ECO:0007669"/>
    <property type="project" value="UniProtKB-UniRule"/>
</dbReference>
<gene>
    <name evidence="9" type="primary">tpiA</name>
    <name evidence="11" type="ORF">BCL32_6549</name>
</gene>
<dbReference type="GO" id="GO:0019563">
    <property type="term" value="P:glycerol catabolic process"/>
    <property type="evidence" value="ECO:0007669"/>
    <property type="project" value="TreeGrafter"/>
</dbReference>
<keyword evidence="7 9" id="KW-0324">Glycolysis</keyword>
<dbReference type="InterPro" id="IPR013785">
    <property type="entry name" value="Aldolase_TIM"/>
</dbReference>
<dbReference type="GO" id="GO:0004807">
    <property type="term" value="F:triose-phosphate isomerase activity"/>
    <property type="evidence" value="ECO:0007669"/>
    <property type="project" value="UniProtKB-UniRule"/>
</dbReference>
<comment type="subunit">
    <text evidence="9 10">Homodimer.</text>
</comment>
<dbReference type="InterPro" id="IPR022896">
    <property type="entry name" value="TrioseP_Isoase_bac/euk"/>
</dbReference>
<feature type="binding site" evidence="9">
    <location>
        <begin position="232"/>
        <end position="233"/>
    </location>
    <ligand>
        <name>substrate</name>
    </ligand>
</feature>
<comment type="pathway">
    <text evidence="3">Carbohydrate metabolism; erythritol degradation.</text>
</comment>
<comment type="pathway">
    <text evidence="2 9 10">Carbohydrate degradation; glycolysis; D-glyceraldehyde 3-phosphate from glycerone phosphate: step 1/1.</text>
</comment>
<proteinExistence type="inferred from homology"/>
<dbReference type="UniPathway" id="UPA00109">
    <property type="reaction ID" value="UER00189"/>
</dbReference>
<dbReference type="Proteomes" id="UP000319824">
    <property type="component" value="Unassembled WGS sequence"/>
</dbReference>
<feature type="binding site" evidence="9">
    <location>
        <begin position="10"/>
        <end position="12"/>
    </location>
    <ligand>
        <name>substrate</name>
    </ligand>
</feature>
<evidence type="ECO:0000256" key="1">
    <source>
        <dbReference type="ARBA" id="ARBA00000148"/>
    </source>
</evidence>
<dbReference type="SUPFAM" id="SSF51351">
    <property type="entry name" value="Triosephosphate isomerase (TIM)"/>
    <property type="match status" value="1"/>
</dbReference>
<evidence type="ECO:0000256" key="9">
    <source>
        <dbReference type="HAMAP-Rule" id="MF_00147"/>
    </source>
</evidence>
<comment type="subcellular location">
    <subcellularLocation>
        <location evidence="9 10">Cytoplasm</location>
    </subcellularLocation>
</comment>
<dbReference type="UniPathway" id="UPA00138"/>
<dbReference type="Pfam" id="PF00121">
    <property type="entry name" value="TIM"/>
    <property type="match status" value="1"/>
</dbReference>
<evidence type="ECO:0000256" key="2">
    <source>
        <dbReference type="ARBA" id="ARBA00004680"/>
    </source>
</evidence>
<dbReference type="RefSeq" id="WP_022718048.1">
    <property type="nucleotide sequence ID" value="NZ_ATTQ01000020.1"/>
</dbReference>
<keyword evidence="6 9" id="KW-0963">Cytoplasm</keyword>
<dbReference type="Gene3D" id="3.20.20.70">
    <property type="entry name" value="Aldolase class I"/>
    <property type="match status" value="1"/>
</dbReference>
<sequence length="255" mass="27050">MTGPYLIAGNWKMNGLNSSLAVLEETARSCEHLNEEVDVVVFPPATLLAVSSILLKDTRVQLGGQDCSSEVSGAFTGEISASMLKDAGAKFVILGHSERRQRHAESDDLVRRKAIQAVQEGLKAVICIGEIAQEKADGKTLAAVSDQILYSVPRTSAVDQIVIAYEPKWAIGTGVTPTLDEIAVVHKHIRVELLAHWGESGRGIRILYGGSVKPSNATEILAISEVGGLLVGGASLDAKQFSAICEHGRSVRAAA</sequence>
<evidence type="ECO:0000256" key="6">
    <source>
        <dbReference type="ARBA" id="ARBA00022490"/>
    </source>
</evidence>
<dbReference type="GO" id="GO:0005829">
    <property type="term" value="C:cytosol"/>
    <property type="evidence" value="ECO:0007669"/>
    <property type="project" value="TreeGrafter"/>
</dbReference>
<evidence type="ECO:0000256" key="4">
    <source>
        <dbReference type="ARBA" id="ARBA00007422"/>
    </source>
</evidence>
<dbReference type="GO" id="GO:0006096">
    <property type="term" value="P:glycolytic process"/>
    <property type="evidence" value="ECO:0007669"/>
    <property type="project" value="UniProtKB-UniRule"/>
</dbReference>
<evidence type="ECO:0000256" key="10">
    <source>
        <dbReference type="RuleBase" id="RU363013"/>
    </source>
</evidence>
<feature type="binding site" evidence="9">
    <location>
        <position position="211"/>
    </location>
    <ligand>
        <name>substrate</name>
    </ligand>
</feature>
<evidence type="ECO:0000256" key="8">
    <source>
        <dbReference type="ARBA" id="ARBA00023235"/>
    </source>
</evidence>
<evidence type="ECO:0000313" key="12">
    <source>
        <dbReference type="Proteomes" id="UP000319824"/>
    </source>
</evidence>
<name>A0A559SV23_9HYPH</name>
<dbReference type="GO" id="GO:0046166">
    <property type="term" value="P:glyceraldehyde-3-phosphate biosynthetic process"/>
    <property type="evidence" value="ECO:0007669"/>
    <property type="project" value="TreeGrafter"/>
</dbReference>
<evidence type="ECO:0000256" key="5">
    <source>
        <dbReference type="ARBA" id="ARBA00022432"/>
    </source>
</evidence>